<dbReference type="GO" id="GO:0016787">
    <property type="term" value="F:hydrolase activity"/>
    <property type="evidence" value="ECO:0007669"/>
    <property type="project" value="UniProtKB-KW"/>
</dbReference>
<sequence length="300" mass="33994">MLMIRYFCTYARSARRRVSIIAAVLAIVACMVGAVMPIRSAIAAEKDKSEQGFSKLQRINPEVVGWINVYGTHVDYPLLHTTDNKKYLKTDPQGNYSELGAPFLDYRSNAQFKDFNTIIYGHDTIHGYMFGDIKRFTNAQFFDSHKYGSIYYDGRMRGLDVFAILQVDAYDKEVYTPHISDIEQKNAYYKYLLSKAQLMRNVSVSSADHIVMLSTCYESVTNGRHILLAKITDTVHEDPFAGGRTDSVLYTVAGAIDYISGRYSIALWILWLIIIVLLIVILVLITLIVRTARHGSLSKT</sequence>
<accession>A0ABW2Y5I5</accession>
<gene>
    <name evidence="3" type="primary">srtB</name>
    <name evidence="3" type="ORF">ACFQY8_00630</name>
</gene>
<evidence type="ECO:0000313" key="4">
    <source>
        <dbReference type="Proteomes" id="UP001597036"/>
    </source>
</evidence>
<proteinExistence type="predicted"/>
<dbReference type="EC" id="3.4.22.71" evidence="3"/>
<dbReference type="EMBL" id="JBHTHQ010000006">
    <property type="protein sequence ID" value="MFD0704263.1"/>
    <property type="molecule type" value="Genomic_DNA"/>
</dbReference>
<evidence type="ECO:0000256" key="2">
    <source>
        <dbReference type="SAM" id="Phobius"/>
    </source>
</evidence>
<dbReference type="InterPro" id="IPR005754">
    <property type="entry name" value="Sortase"/>
</dbReference>
<organism evidence="3 4">
    <name type="scientific">Alloscardovia venturai</name>
    <dbReference type="NCBI Taxonomy" id="1769421"/>
    <lineage>
        <taxon>Bacteria</taxon>
        <taxon>Bacillati</taxon>
        <taxon>Actinomycetota</taxon>
        <taxon>Actinomycetes</taxon>
        <taxon>Bifidobacteriales</taxon>
        <taxon>Bifidobacteriaceae</taxon>
        <taxon>Alloscardovia</taxon>
    </lineage>
</organism>
<comment type="caution">
    <text evidence="3">The sequence shown here is derived from an EMBL/GenBank/DDBJ whole genome shotgun (WGS) entry which is preliminary data.</text>
</comment>
<keyword evidence="1 3" id="KW-0378">Hydrolase</keyword>
<dbReference type="InterPro" id="IPR009835">
    <property type="entry name" value="SrtB"/>
</dbReference>
<evidence type="ECO:0000313" key="3">
    <source>
        <dbReference type="EMBL" id="MFD0704263.1"/>
    </source>
</evidence>
<keyword evidence="2" id="KW-0472">Membrane</keyword>
<dbReference type="CDD" id="cd05826">
    <property type="entry name" value="Sortase_B"/>
    <property type="match status" value="1"/>
</dbReference>
<dbReference type="Gene3D" id="2.40.260.10">
    <property type="entry name" value="Sortase"/>
    <property type="match status" value="1"/>
</dbReference>
<keyword evidence="2" id="KW-0812">Transmembrane</keyword>
<name>A0ABW2Y5I5_9BIFI</name>
<dbReference type="NCBIfam" id="TIGR03064">
    <property type="entry name" value="sortase_srtB"/>
    <property type="match status" value="1"/>
</dbReference>
<keyword evidence="4" id="KW-1185">Reference proteome</keyword>
<dbReference type="SUPFAM" id="SSF63817">
    <property type="entry name" value="Sortase"/>
    <property type="match status" value="1"/>
</dbReference>
<dbReference type="Proteomes" id="UP001597036">
    <property type="component" value="Unassembled WGS sequence"/>
</dbReference>
<keyword evidence="2" id="KW-1133">Transmembrane helix</keyword>
<dbReference type="InterPro" id="IPR023365">
    <property type="entry name" value="Sortase_dom-sf"/>
</dbReference>
<protein>
    <submittedName>
        <fullName evidence="3">Class B sortase</fullName>
        <ecNumber evidence="3">3.4.22.71</ecNumber>
    </submittedName>
</protein>
<dbReference type="Pfam" id="PF04203">
    <property type="entry name" value="Sortase"/>
    <property type="match status" value="1"/>
</dbReference>
<evidence type="ECO:0000256" key="1">
    <source>
        <dbReference type="ARBA" id="ARBA00022801"/>
    </source>
</evidence>
<feature type="transmembrane region" description="Helical" evidence="2">
    <location>
        <begin position="265"/>
        <end position="289"/>
    </location>
</feature>
<dbReference type="PROSITE" id="PS51257">
    <property type="entry name" value="PROKAR_LIPOPROTEIN"/>
    <property type="match status" value="1"/>
</dbReference>
<reference evidence="4" key="1">
    <citation type="journal article" date="2019" name="Int. J. Syst. Evol. Microbiol.">
        <title>The Global Catalogue of Microorganisms (GCM) 10K type strain sequencing project: providing services to taxonomists for standard genome sequencing and annotation.</title>
        <authorList>
            <consortium name="The Broad Institute Genomics Platform"/>
            <consortium name="The Broad Institute Genome Sequencing Center for Infectious Disease"/>
            <person name="Wu L."/>
            <person name="Ma J."/>
        </authorList>
    </citation>
    <scope>NUCLEOTIDE SEQUENCE [LARGE SCALE GENOMIC DNA]</scope>
    <source>
        <strain evidence="4">CCM 8604</strain>
    </source>
</reference>